<dbReference type="InterPro" id="IPR038396">
    <property type="entry name" value="SpoIIAA-like_sf"/>
</dbReference>
<proteinExistence type="predicted"/>
<accession>A0A9D5K8I0</accession>
<evidence type="ECO:0000313" key="1">
    <source>
        <dbReference type="EMBL" id="MBD3363649.1"/>
    </source>
</evidence>
<evidence type="ECO:0008006" key="3">
    <source>
        <dbReference type="Google" id="ProtNLM"/>
    </source>
</evidence>
<dbReference type="EMBL" id="WJKJ01000010">
    <property type="protein sequence ID" value="MBD3363649.1"/>
    <property type="molecule type" value="Genomic_DNA"/>
</dbReference>
<sequence>MNKHKVWFDDEKGILFLKLSGTFTTADGERYIPEIERLYKDRDKHYLLCDLTDGGTELPTDKSYRKWLIDMYERIGFNRIAMFNAKPSMRMLAKIVLAAAGKSNQVKFFSSHNDAVDWLKHPETVSAGK</sequence>
<reference evidence="1" key="1">
    <citation type="submission" date="2019-11" db="EMBL/GenBank/DDBJ databases">
        <title>Microbial mats filling the niche in hypersaline microbial mats.</title>
        <authorList>
            <person name="Wong H.L."/>
            <person name="Macleod F.I."/>
            <person name="White R.A. III"/>
            <person name="Burns B.P."/>
        </authorList>
    </citation>
    <scope>NUCLEOTIDE SEQUENCE</scope>
    <source>
        <strain evidence="1">Bin_327</strain>
    </source>
</reference>
<dbReference type="InterPro" id="IPR021866">
    <property type="entry name" value="SpoIIAA-like"/>
</dbReference>
<dbReference type="Gene3D" id="3.40.50.10600">
    <property type="entry name" value="SpoIIaa-like domains"/>
    <property type="match status" value="1"/>
</dbReference>
<organism evidence="1 2">
    <name type="scientific">candidate division WOR-3 bacterium</name>
    <dbReference type="NCBI Taxonomy" id="2052148"/>
    <lineage>
        <taxon>Bacteria</taxon>
        <taxon>Bacteria division WOR-3</taxon>
    </lineage>
</organism>
<dbReference type="Proteomes" id="UP000630660">
    <property type="component" value="Unassembled WGS sequence"/>
</dbReference>
<protein>
    <recommendedName>
        <fullName evidence="3">STAS/SEC14 domain-containing protein</fullName>
    </recommendedName>
</protein>
<comment type="caution">
    <text evidence="1">The sequence shown here is derived from an EMBL/GenBank/DDBJ whole genome shotgun (WGS) entry which is preliminary data.</text>
</comment>
<evidence type="ECO:0000313" key="2">
    <source>
        <dbReference type="Proteomes" id="UP000630660"/>
    </source>
</evidence>
<dbReference type="SUPFAM" id="SSF52091">
    <property type="entry name" value="SpoIIaa-like"/>
    <property type="match status" value="1"/>
</dbReference>
<dbReference type="AlphaFoldDB" id="A0A9D5K8I0"/>
<name>A0A9D5K8I0_UNCW3</name>
<gene>
    <name evidence="1" type="ORF">GF359_00380</name>
</gene>
<dbReference type="InterPro" id="IPR036513">
    <property type="entry name" value="STAS_dom_sf"/>
</dbReference>
<dbReference type="Pfam" id="PF11964">
    <property type="entry name" value="SpoIIAA-like"/>
    <property type="match status" value="1"/>
</dbReference>